<comment type="similarity">
    <text evidence="1">Belongs to the ornithine cyclodeaminase/mu-crystallin family.</text>
</comment>
<evidence type="ECO:0000313" key="4">
    <source>
        <dbReference type="Proteomes" id="UP000650582"/>
    </source>
</evidence>
<evidence type="ECO:0000256" key="1">
    <source>
        <dbReference type="ARBA" id="ARBA00008903"/>
    </source>
</evidence>
<dbReference type="PANTHER" id="PTHR13812:SF19">
    <property type="entry name" value="KETIMINE REDUCTASE MU-CRYSTALLIN"/>
    <property type="match status" value="1"/>
</dbReference>
<organism evidence="3 4">
    <name type="scientific">Rhizoctonia solani</name>
    <dbReference type="NCBI Taxonomy" id="456999"/>
    <lineage>
        <taxon>Eukaryota</taxon>
        <taxon>Fungi</taxon>
        <taxon>Dikarya</taxon>
        <taxon>Basidiomycota</taxon>
        <taxon>Agaricomycotina</taxon>
        <taxon>Agaricomycetes</taxon>
        <taxon>Cantharellales</taxon>
        <taxon>Ceratobasidiaceae</taxon>
        <taxon>Rhizoctonia</taxon>
    </lineage>
</organism>
<dbReference type="AlphaFoldDB" id="A0A8H7LNY4"/>
<dbReference type="Gene3D" id="3.40.50.720">
    <property type="entry name" value="NAD(P)-binding Rossmann-like Domain"/>
    <property type="match status" value="1"/>
</dbReference>
<dbReference type="InterPro" id="IPR023401">
    <property type="entry name" value="ODC_N"/>
</dbReference>
<dbReference type="GO" id="GO:0005737">
    <property type="term" value="C:cytoplasm"/>
    <property type="evidence" value="ECO:0007669"/>
    <property type="project" value="TreeGrafter"/>
</dbReference>
<dbReference type="InterPro" id="IPR036291">
    <property type="entry name" value="NAD(P)-bd_dom_sf"/>
</dbReference>
<dbReference type="Pfam" id="PF02423">
    <property type="entry name" value="OCD_Mu_crystall"/>
    <property type="match status" value="1"/>
</dbReference>
<gene>
    <name evidence="3" type="ORF">RHS04_00502</name>
</gene>
<evidence type="ECO:0000259" key="2">
    <source>
        <dbReference type="PROSITE" id="PS50835"/>
    </source>
</evidence>
<feature type="domain" description="Ig-like" evidence="2">
    <location>
        <begin position="190"/>
        <end position="282"/>
    </location>
</feature>
<dbReference type="SUPFAM" id="SSF51735">
    <property type="entry name" value="NAD(P)-binding Rossmann-fold domains"/>
    <property type="match status" value="1"/>
</dbReference>
<dbReference type="InterPro" id="IPR007110">
    <property type="entry name" value="Ig-like_dom"/>
</dbReference>
<dbReference type="InterPro" id="IPR003462">
    <property type="entry name" value="ODC_Mu_crystall"/>
</dbReference>
<proteinExistence type="inferred from homology"/>
<dbReference type="PROSITE" id="PS50835">
    <property type="entry name" value="IG_LIKE"/>
    <property type="match status" value="1"/>
</dbReference>
<evidence type="ECO:0000313" key="3">
    <source>
        <dbReference type="EMBL" id="KAF8685622.1"/>
    </source>
</evidence>
<reference evidence="3" key="1">
    <citation type="submission" date="2020-09" db="EMBL/GenBank/DDBJ databases">
        <title>Comparative genome analyses of four rice-infecting Rhizoctonia solani isolates reveal extensive enrichment of homogalacturonan modification genes.</title>
        <authorList>
            <person name="Lee D.-Y."/>
            <person name="Jeon J."/>
            <person name="Kim K.-T."/>
            <person name="Cheong K."/>
            <person name="Song H."/>
            <person name="Choi G."/>
            <person name="Ko J."/>
            <person name="Opiyo S.O."/>
            <person name="Zuo S."/>
            <person name="Madhav S."/>
            <person name="Lee Y.-H."/>
            <person name="Wang G.-L."/>
        </authorList>
    </citation>
    <scope>NUCLEOTIDE SEQUENCE</scope>
    <source>
        <strain evidence="3">AG1-IA YN-7</strain>
    </source>
</reference>
<dbReference type="PANTHER" id="PTHR13812">
    <property type="entry name" value="KETIMINE REDUCTASE MU-CRYSTALLIN"/>
    <property type="match status" value="1"/>
</dbReference>
<name>A0A8H7LNY4_9AGAM</name>
<sequence>MKSELLILSAGDVQHLIRTALNPGELVQCMSQMFEMVSGSEIGEGVTDEHDRVQQPPRLTTLSPEHATLYMPCRLPEPIFESSTIHSAIKVVSVPRAGGGGGIPGTTLVLDEKTGAARAVTLTSGSVLATRLVGPKSPARLVLFGAGLQIKHHARLFIQSYPSITHCTIINRSLNDRFTELLADLTIEFPSLRLDGLISSAQNIEPAVRDGDVICTATSSTQPLFDSAWIKQGAHVNLIGSYTSTMRESDPGLIKRAGRLILVDETKSCLVESGELIDASITEDELVEIGTLVREGSEAAKAIERVRQAGDVTVFKSVGVGAQDVGVAGLMVELAEKDGRVGTRVAYD</sequence>
<accession>A0A8H7LNY4</accession>
<comment type="caution">
    <text evidence="3">The sequence shown here is derived from an EMBL/GenBank/DDBJ whole genome shotgun (WGS) entry which is preliminary data.</text>
</comment>
<dbReference type="Gene3D" id="3.30.1780.10">
    <property type="entry name" value="ornithine cyclodeaminase, domain 1"/>
    <property type="match status" value="1"/>
</dbReference>
<protein>
    <submittedName>
        <fullName evidence="3">Ornithine cyclodeaminase/mu-crystallin family</fullName>
    </submittedName>
</protein>
<dbReference type="EMBL" id="JACYCC010000021">
    <property type="protein sequence ID" value="KAF8685622.1"/>
    <property type="molecule type" value="Genomic_DNA"/>
</dbReference>
<dbReference type="Proteomes" id="UP000650582">
    <property type="component" value="Unassembled WGS sequence"/>
</dbReference>